<sequence>MKTSKIGSLVQKFIRKHLLFCFILLAGLITLVFGLLIFNDVTWAHWYYNRFFIPVNTTMQSVLQFSETPFYMVVLVICFVLLIGQIMSVAGEGWRRGLVSWGLFLLSSLVLIVVLFYWLWGFNYGRSTIGEFYFQDEYVTLDTMDFKDRWKLQTNRVNLLRSKVVMPDSTEKRLTQQYAIRYRETIPKLDGSLGLDKRLQPQCKEFVPAGLLLRLNTAGFYFPFGSESYVDKALHVSQKPFVIAHELAHGYGITDEGEANFIGYLLSQASADPLAQYSSAMALWLYMASDGRHLSPSFTQSMWDGLSPAVWDDLQDRQALNERYPEFMPRMRDAVYDSYLSLNKVEGGMKSYNRFVKMVLTYEENF</sequence>
<dbReference type="EMBL" id="JAHVHU010000010">
    <property type="protein sequence ID" value="MBY5958785.1"/>
    <property type="molecule type" value="Genomic_DNA"/>
</dbReference>
<keyword evidence="1" id="KW-0472">Membrane</keyword>
<reference evidence="2" key="1">
    <citation type="submission" date="2021-06" db="EMBL/GenBank/DDBJ databases">
        <title>44 bacteria genomes isolated from Dapeng, Shenzhen.</title>
        <authorList>
            <person name="Zheng W."/>
            <person name="Yu S."/>
            <person name="Huang Y."/>
        </authorList>
    </citation>
    <scope>NUCLEOTIDE SEQUENCE</scope>
    <source>
        <strain evidence="2">DP5N28-2</strain>
    </source>
</reference>
<dbReference type="Pfam" id="PF12725">
    <property type="entry name" value="DUF3810"/>
    <property type="match status" value="1"/>
</dbReference>
<dbReference type="InterPro" id="IPR024294">
    <property type="entry name" value="DUF3810"/>
</dbReference>
<proteinExistence type="predicted"/>
<accession>A0A953L9F0</accession>
<feature type="transmembrane region" description="Helical" evidence="1">
    <location>
        <begin position="70"/>
        <end position="91"/>
    </location>
</feature>
<dbReference type="RefSeq" id="WP_222580324.1">
    <property type="nucleotide sequence ID" value="NZ_JAHVHU010000010.1"/>
</dbReference>
<evidence type="ECO:0000313" key="2">
    <source>
        <dbReference type="EMBL" id="MBY5958785.1"/>
    </source>
</evidence>
<comment type="caution">
    <text evidence="2">The sequence shown here is derived from an EMBL/GenBank/DDBJ whole genome shotgun (WGS) entry which is preliminary data.</text>
</comment>
<name>A0A953L9F0_9BACT</name>
<keyword evidence="1" id="KW-0812">Transmembrane</keyword>
<feature type="transmembrane region" description="Helical" evidence="1">
    <location>
        <begin position="18"/>
        <end position="38"/>
    </location>
</feature>
<evidence type="ECO:0000256" key="1">
    <source>
        <dbReference type="SAM" id="Phobius"/>
    </source>
</evidence>
<dbReference type="AlphaFoldDB" id="A0A953L9F0"/>
<evidence type="ECO:0000313" key="3">
    <source>
        <dbReference type="Proteomes" id="UP000753961"/>
    </source>
</evidence>
<keyword evidence="1" id="KW-1133">Transmembrane helix</keyword>
<keyword evidence="3" id="KW-1185">Reference proteome</keyword>
<organism evidence="2 3">
    <name type="scientific">Membranihabitans marinus</name>
    <dbReference type="NCBI Taxonomy" id="1227546"/>
    <lineage>
        <taxon>Bacteria</taxon>
        <taxon>Pseudomonadati</taxon>
        <taxon>Bacteroidota</taxon>
        <taxon>Saprospiria</taxon>
        <taxon>Saprospirales</taxon>
        <taxon>Saprospiraceae</taxon>
        <taxon>Membranihabitans</taxon>
    </lineage>
</organism>
<protein>
    <submittedName>
        <fullName evidence="2">DUF3810 domain-containing protein</fullName>
    </submittedName>
</protein>
<dbReference type="Proteomes" id="UP000753961">
    <property type="component" value="Unassembled WGS sequence"/>
</dbReference>
<feature type="transmembrane region" description="Helical" evidence="1">
    <location>
        <begin position="98"/>
        <end position="120"/>
    </location>
</feature>
<gene>
    <name evidence="2" type="ORF">KUV50_11605</name>
</gene>